<evidence type="ECO:0000313" key="2">
    <source>
        <dbReference type="Proteomes" id="UP000293291"/>
    </source>
</evidence>
<dbReference type="RefSeq" id="WP_129456710.1">
    <property type="nucleotide sequence ID" value="NZ_JACXYX010000021.1"/>
</dbReference>
<gene>
    <name evidence="1" type="ORF">EUA07_18750</name>
</gene>
<name>A0A4Q2S7M1_9ACTN</name>
<keyword evidence="2" id="KW-1185">Reference proteome</keyword>
<dbReference type="AlphaFoldDB" id="A0A4Q2S7M1"/>
<sequence>MDVDVEVRAVLPFPREVVATYAGDPTNAPDWYANIDSVRWRTPPPVAVGSRMDFEARFLGRRLAYTYEVVEIVPGERLVMRTADGPFPMETTYTWSEDPAGTEMSLRNRGTPSGFAKVAAPVMRRAMKGAMTKDLTRLAERLAQA</sequence>
<dbReference type="InterPro" id="IPR023393">
    <property type="entry name" value="START-like_dom_sf"/>
</dbReference>
<dbReference type="Gene3D" id="3.30.530.20">
    <property type="match status" value="1"/>
</dbReference>
<dbReference type="OrthoDB" id="2898773at2"/>
<comment type="caution">
    <text evidence="1">The sequence shown here is derived from an EMBL/GenBank/DDBJ whole genome shotgun (WGS) entry which is preliminary data.</text>
</comment>
<dbReference type="Pfam" id="PF10604">
    <property type="entry name" value="Polyketide_cyc2"/>
    <property type="match status" value="1"/>
</dbReference>
<dbReference type="CDD" id="cd08865">
    <property type="entry name" value="SRPBCC_10"/>
    <property type="match status" value="1"/>
</dbReference>
<dbReference type="Proteomes" id="UP000293291">
    <property type="component" value="Unassembled WGS sequence"/>
</dbReference>
<protein>
    <submittedName>
        <fullName evidence="1">ATPase</fullName>
    </submittedName>
</protein>
<dbReference type="EMBL" id="SDWU01000025">
    <property type="protein sequence ID" value="RYB98118.1"/>
    <property type="molecule type" value="Genomic_DNA"/>
</dbReference>
<proteinExistence type="predicted"/>
<reference evidence="1 2" key="1">
    <citation type="submission" date="2019-01" db="EMBL/GenBank/DDBJ databases">
        <title>Novel species of Nocardioides.</title>
        <authorList>
            <person name="Liu Q."/>
            <person name="Xin Y.-H."/>
        </authorList>
    </citation>
    <scope>NUCLEOTIDE SEQUENCE [LARGE SCALE GENOMIC DNA]</scope>
    <source>
        <strain evidence="1 2">CGMCC 4.6875</strain>
    </source>
</reference>
<dbReference type="SUPFAM" id="SSF55961">
    <property type="entry name" value="Bet v1-like"/>
    <property type="match status" value="1"/>
</dbReference>
<organism evidence="1 2">
    <name type="scientific">Nocardioides ganghwensis</name>
    <dbReference type="NCBI Taxonomy" id="252230"/>
    <lineage>
        <taxon>Bacteria</taxon>
        <taxon>Bacillati</taxon>
        <taxon>Actinomycetota</taxon>
        <taxon>Actinomycetes</taxon>
        <taxon>Propionibacteriales</taxon>
        <taxon>Nocardioidaceae</taxon>
        <taxon>Nocardioides</taxon>
    </lineage>
</organism>
<accession>A0A4Q2S7M1</accession>
<dbReference type="InterPro" id="IPR019587">
    <property type="entry name" value="Polyketide_cyclase/dehydratase"/>
</dbReference>
<evidence type="ECO:0000313" key="1">
    <source>
        <dbReference type="EMBL" id="RYB98118.1"/>
    </source>
</evidence>